<evidence type="ECO:0000256" key="9">
    <source>
        <dbReference type="ARBA" id="ARBA00033765"/>
    </source>
</evidence>
<keyword evidence="2 13" id="KW-0004">4Fe-4S</keyword>
<dbReference type="SMART" id="SM00729">
    <property type="entry name" value="Elp3"/>
    <property type="match status" value="1"/>
</dbReference>
<dbReference type="FunFam" id="3.80.30.20:FF:000001">
    <property type="entry name" value="tRNA-2-methylthio-N(6)-dimethylallyladenosine synthase 2"/>
    <property type="match status" value="1"/>
</dbReference>
<evidence type="ECO:0000313" key="18">
    <source>
        <dbReference type="Proteomes" id="UP000298264"/>
    </source>
</evidence>
<dbReference type="EMBL" id="RQHV01000061">
    <property type="protein sequence ID" value="TGN08393.1"/>
    <property type="molecule type" value="Genomic_DNA"/>
</dbReference>
<feature type="binding site" evidence="13">
    <location>
        <position position="175"/>
    </location>
    <ligand>
        <name>[4Fe-4S] cluster</name>
        <dbReference type="ChEBI" id="CHEBI:49883"/>
        <label>2</label>
        <note>4Fe-4S-S-AdoMet</note>
    </ligand>
</feature>
<dbReference type="PROSITE" id="PS50926">
    <property type="entry name" value="TRAM"/>
    <property type="match status" value="1"/>
</dbReference>
<evidence type="ECO:0000256" key="8">
    <source>
        <dbReference type="ARBA" id="ARBA00023014"/>
    </source>
</evidence>
<evidence type="ECO:0000256" key="7">
    <source>
        <dbReference type="ARBA" id="ARBA00023004"/>
    </source>
</evidence>
<keyword evidence="7 13" id="KW-0408">Iron</keyword>
<dbReference type="SFLD" id="SFLDG01061">
    <property type="entry name" value="methylthiotransferase"/>
    <property type="match status" value="1"/>
</dbReference>
<dbReference type="EC" id="2.8.4.3" evidence="9 13"/>
<evidence type="ECO:0000256" key="5">
    <source>
        <dbReference type="ARBA" id="ARBA00022691"/>
    </source>
</evidence>
<dbReference type="FunFam" id="3.40.50.12160:FF:000003">
    <property type="entry name" value="CDK5 regulatory subunit-associated protein 1"/>
    <property type="match status" value="1"/>
</dbReference>
<evidence type="ECO:0000256" key="4">
    <source>
        <dbReference type="ARBA" id="ARBA00022679"/>
    </source>
</evidence>
<dbReference type="RefSeq" id="WP_135765346.1">
    <property type="nucleotide sequence ID" value="NZ_RQHV01000061.1"/>
</dbReference>
<evidence type="ECO:0000256" key="11">
    <source>
        <dbReference type="ARBA" id="ARBA00080698"/>
    </source>
</evidence>
<dbReference type="PROSITE" id="PS01278">
    <property type="entry name" value="MTTASE_RADICAL"/>
    <property type="match status" value="1"/>
</dbReference>
<dbReference type="InterPro" id="IPR007197">
    <property type="entry name" value="rSAM"/>
</dbReference>
<dbReference type="SFLD" id="SFLDG01082">
    <property type="entry name" value="B12-binding_domain_containing"/>
    <property type="match status" value="1"/>
</dbReference>
<feature type="domain" description="Radical SAM core" evidence="16">
    <location>
        <begin position="157"/>
        <end position="385"/>
    </location>
</feature>
<feature type="binding site" evidence="13">
    <location>
        <position position="27"/>
    </location>
    <ligand>
        <name>[4Fe-4S] cluster</name>
        <dbReference type="ChEBI" id="CHEBI:49883"/>
        <label>1</label>
    </ligand>
</feature>
<dbReference type="OrthoDB" id="9805215at2"/>
<dbReference type="Pfam" id="PF04055">
    <property type="entry name" value="Radical_SAM"/>
    <property type="match status" value="1"/>
</dbReference>
<dbReference type="InterPro" id="IPR023404">
    <property type="entry name" value="rSAM_horseshoe"/>
</dbReference>
<dbReference type="PROSITE" id="PS51449">
    <property type="entry name" value="MTTASE_N"/>
    <property type="match status" value="1"/>
</dbReference>
<gene>
    <name evidence="13 17" type="primary">miaB</name>
    <name evidence="17" type="ORF">EHS11_15970</name>
</gene>
<keyword evidence="8 13" id="KW-0411">Iron-sulfur</keyword>
<dbReference type="SFLD" id="SFLDF00413">
    <property type="entry name" value="CDK5RAP1"/>
    <property type="match status" value="1"/>
</dbReference>
<dbReference type="PANTHER" id="PTHR43020:SF2">
    <property type="entry name" value="MITOCHONDRIAL TRNA METHYLTHIOTRANSFERASE CDK5RAP1"/>
    <property type="match status" value="1"/>
</dbReference>
<comment type="caution">
    <text evidence="17">The sequence shown here is derived from an EMBL/GenBank/DDBJ whole genome shotgun (WGS) entry which is preliminary data.</text>
</comment>
<dbReference type="CDD" id="cd01335">
    <property type="entry name" value="Radical_SAM"/>
    <property type="match status" value="1"/>
</dbReference>
<dbReference type="InterPro" id="IPR002792">
    <property type="entry name" value="TRAM_dom"/>
</dbReference>
<dbReference type="Pfam" id="PF01938">
    <property type="entry name" value="TRAM"/>
    <property type="match status" value="1"/>
</dbReference>
<dbReference type="SFLD" id="SFLDS00029">
    <property type="entry name" value="Radical_SAM"/>
    <property type="match status" value="1"/>
</dbReference>
<organism evidence="17 18">
    <name type="scientific">Leptospira ilyithenensis</name>
    <dbReference type="NCBI Taxonomy" id="2484901"/>
    <lineage>
        <taxon>Bacteria</taxon>
        <taxon>Pseudomonadati</taxon>
        <taxon>Spirochaetota</taxon>
        <taxon>Spirochaetia</taxon>
        <taxon>Leptospirales</taxon>
        <taxon>Leptospiraceae</taxon>
        <taxon>Leptospira</taxon>
    </lineage>
</organism>
<protein>
    <recommendedName>
        <fullName evidence="10 13">tRNA-2-methylthio-N(6)-dimethylallyladenosine synthase</fullName>
        <ecNumber evidence="9 13">2.8.4.3</ecNumber>
    </recommendedName>
    <alternativeName>
        <fullName evidence="12 13">(Dimethylallyl)adenosine tRNA methylthiotransferase MiaB</fullName>
    </alternativeName>
    <alternativeName>
        <fullName evidence="11 13">tRNA-i(6)A37 methylthiotransferase</fullName>
    </alternativeName>
</protein>
<sequence length="459" mass="52121">MSLSLQESESISHPVELGKVFVETYGCQMNEYDSGIVRELFKKENYESATTIEDSDIIFLNTCAVRENAHAKIYGRLQSLGYLKKKNPNLVIGVLGCMAQNLGEDLFHQELPLDLIVGPDNYRNLPDLIKKIRGGERDVQLTRLSKLETYDELEPKVINGIQAFVTIMRGCNNFCTFCVVPYTRGRERSREPVSIIREIQGLIDVGVRQVTLLGQNVNSYAHEQSDFAVLVEEILKQTKIERLRFTSPHPKDFPVHLIDLMAGEERFSSQIHMPLQAGNDKVLRDMKRSYTQKEYLDVVDMIRKKIPDVGITSDIIVGFPGETREEFEETLKVVKEVGYDMSYMFKYSEREGTIAKRKFIDDVSEEEKSQRLIELVDLQTKVSHERNNAKIGTTFDVLVENTSKKSKLELCGRSHCGRMIVFPIPSGESNDPKDWIGKTIPVQIESASSATLRGKAVRG</sequence>
<keyword evidence="13" id="KW-0819">tRNA processing</keyword>
<keyword evidence="3 13" id="KW-0963">Cytoplasm</keyword>
<dbReference type="Gene3D" id="3.40.50.12160">
    <property type="entry name" value="Methylthiotransferase, N-terminal domain"/>
    <property type="match status" value="1"/>
</dbReference>
<dbReference type="SUPFAM" id="SSF102114">
    <property type="entry name" value="Radical SAM enzymes"/>
    <property type="match status" value="1"/>
</dbReference>
<evidence type="ECO:0000259" key="14">
    <source>
        <dbReference type="PROSITE" id="PS50926"/>
    </source>
</evidence>
<feature type="binding site" evidence="13">
    <location>
        <position position="63"/>
    </location>
    <ligand>
        <name>[4Fe-4S] cluster</name>
        <dbReference type="ChEBI" id="CHEBI:49883"/>
        <label>1</label>
    </ligand>
</feature>
<evidence type="ECO:0000256" key="3">
    <source>
        <dbReference type="ARBA" id="ARBA00022490"/>
    </source>
</evidence>
<dbReference type="SFLD" id="SFLDF00273">
    <property type="entry name" value="(dimethylallyl)adenosine_tRNA"/>
    <property type="match status" value="1"/>
</dbReference>
<dbReference type="Proteomes" id="UP000298264">
    <property type="component" value="Unassembled WGS sequence"/>
</dbReference>
<dbReference type="InterPro" id="IPR006463">
    <property type="entry name" value="MiaB_methiolase"/>
</dbReference>
<dbReference type="InterPro" id="IPR038135">
    <property type="entry name" value="Methylthiotransferase_N_sf"/>
</dbReference>
<feature type="binding site" evidence="13">
    <location>
        <position position="171"/>
    </location>
    <ligand>
        <name>[4Fe-4S] cluster</name>
        <dbReference type="ChEBI" id="CHEBI:49883"/>
        <label>2</label>
        <note>4Fe-4S-S-AdoMet</note>
    </ligand>
</feature>
<evidence type="ECO:0000256" key="2">
    <source>
        <dbReference type="ARBA" id="ARBA00022485"/>
    </source>
</evidence>
<keyword evidence="18" id="KW-1185">Reference proteome</keyword>
<comment type="subcellular location">
    <subcellularLocation>
        <location evidence="13">Cytoplasm</location>
    </subcellularLocation>
</comment>
<dbReference type="InterPro" id="IPR013848">
    <property type="entry name" value="Methylthiotransferase_N"/>
</dbReference>
<dbReference type="PANTHER" id="PTHR43020">
    <property type="entry name" value="CDK5 REGULATORY SUBUNIT-ASSOCIATED PROTEIN 1"/>
    <property type="match status" value="1"/>
</dbReference>
<evidence type="ECO:0000256" key="10">
    <source>
        <dbReference type="ARBA" id="ARBA00068570"/>
    </source>
</evidence>
<dbReference type="PROSITE" id="PS51918">
    <property type="entry name" value="RADICAL_SAM"/>
    <property type="match status" value="1"/>
</dbReference>
<name>A0A4R9LND1_9LEPT</name>
<comment type="cofactor">
    <cofactor evidence="13">
        <name>[4Fe-4S] cluster</name>
        <dbReference type="ChEBI" id="CHEBI:49883"/>
    </cofactor>
    <text evidence="13">Binds 2 [4Fe-4S] clusters. One cluster is coordinated with 3 cysteines and an exchangeable S-adenosyl-L-methionine.</text>
</comment>
<feature type="binding site" evidence="13">
    <location>
        <position position="97"/>
    </location>
    <ligand>
        <name>[4Fe-4S] cluster</name>
        <dbReference type="ChEBI" id="CHEBI:49883"/>
        <label>1</label>
    </ligand>
</feature>
<proteinExistence type="inferred from homology"/>
<feature type="domain" description="TRAM" evidence="14">
    <location>
        <begin position="388"/>
        <end position="458"/>
    </location>
</feature>
<evidence type="ECO:0000256" key="13">
    <source>
        <dbReference type="HAMAP-Rule" id="MF_01864"/>
    </source>
</evidence>
<dbReference type="NCBIfam" id="TIGR00089">
    <property type="entry name" value="MiaB/RimO family radical SAM methylthiotransferase"/>
    <property type="match status" value="1"/>
</dbReference>
<comment type="catalytic activity">
    <reaction evidence="13">
        <text>N(6)-dimethylallyladenosine(37) in tRNA + (sulfur carrier)-SH + AH2 + 2 S-adenosyl-L-methionine = 2-methylsulfanyl-N(6)-dimethylallyladenosine(37) in tRNA + (sulfur carrier)-H + 5'-deoxyadenosine + L-methionine + A + S-adenosyl-L-homocysteine + 2 H(+)</text>
        <dbReference type="Rhea" id="RHEA:37067"/>
        <dbReference type="Rhea" id="RHEA-COMP:10375"/>
        <dbReference type="Rhea" id="RHEA-COMP:10376"/>
        <dbReference type="Rhea" id="RHEA-COMP:14737"/>
        <dbReference type="Rhea" id="RHEA-COMP:14739"/>
        <dbReference type="ChEBI" id="CHEBI:13193"/>
        <dbReference type="ChEBI" id="CHEBI:15378"/>
        <dbReference type="ChEBI" id="CHEBI:17319"/>
        <dbReference type="ChEBI" id="CHEBI:17499"/>
        <dbReference type="ChEBI" id="CHEBI:29917"/>
        <dbReference type="ChEBI" id="CHEBI:57844"/>
        <dbReference type="ChEBI" id="CHEBI:57856"/>
        <dbReference type="ChEBI" id="CHEBI:59789"/>
        <dbReference type="ChEBI" id="CHEBI:64428"/>
        <dbReference type="ChEBI" id="CHEBI:74415"/>
        <dbReference type="ChEBI" id="CHEBI:74417"/>
        <dbReference type="EC" id="2.8.4.3"/>
    </reaction>
</comment>
<evidence type="ECO:0000313" key="17">
    <source>
        <dbReference type="EMBL" id="TGN08393.1"/>
    </source>
</evidence>
<dbReference type="InterPro" id="IPR005839">
    <property type="entry name" value="Methylthiotransferase"/>
</dbReference>
<dbReference type="HAMAP" id="MF_01864">
    <property type="entry name" value="tRNA_metthiotr_MiaB"/>
    <property type="match status" value="1"/>
</dbReference>
<comment type="subunit">
    <text evidence="13">Monomer.</text>
</comment>
<dbReference type="GO" id="GO:0035597">
    <property type="term" value="F:tRNA-2-methylthio-N(6)-dimethylallyladenosine(37) synthase activity"/>
    <property type="evidence" value="ECO:0007669"/>
    <property type="project" value="UniProtKB-EC"/>
</dbReference>
<dbReference type="NCBIfam" id="TIGR01574">
    <property type="entry name" value="miaB-methiolase"/>
    <property type="match status" value="1"/>
</dbReference>
<comment type="function">
    <text evidence="1 13">Catalyzes the methylthiolation of N6-(dimethylallyl)adenosine (i(6)A), leading to the formation of 2-methylthio-N6-(dimethylallyl)adenosine (ms(2)i(6)A) at position 37 in tRNAs that read codons beginning with uridine.</text>
</comment>
<dbReference type="GO" id="GO:0051539">
    <property type="term" value="F:4 iron, 4 sulfur cluster binding"/>
    <property type="evidence" value="ECO:0007669"/>
    <property type="project" value="UniProtKB-UniRule"/>
</dbReference>
<dbReference type="Pfam" id="PF00919">
    <property type="entry name" value="UPF0004"/>
    <property type="match status" value="1"/>
</dbReference>
<evidence type="ECO:0000256" key="6">
    <source>
        <dbReference type="ARBA" id="ARBA00022723"/>
    </source>
</evidence>
<dbReference type="GO" id="GO:0046872">
    <property type="term" value="F:metal ion binding"/>
    <property type="evidence" value="ECO:0007669"/>
    <property type="project" value="UniProtKB-KW"/>
</dbReference>
<reference evidence="17" key="1">
    <citation type="journal article" date="2019" name="PLoS Negl. Trop. Dis.">
        <title>Revisiting the worldwide diversity of Leptospira species in the environment.</title>
        <authorList>
            <person name="Vincent A.T."/>
            <person name="Schiettekatte O."/>
            <person name="Bourhy P."/>
            <person name="Veyrier F.J."/>
            <person name="Picardeau M."/>
        </authorList>
    </citation>
    <scope>NUCLEOTIDE SEQUENCE [LARGE SCALE GENOMIC DNA]</scope>
    <source>
        <strain evidence="17">201400974</strain>
    </source>
</reference>
<feature type="domain" description="MTTase N-terminal" evidence="15">
    <location>
        <begin position="18"/>
        <end position="134"/>
    </location>
</feature>
<accession>A0A4R9LND1</accession>
<evidence type="ECO:0000256" key="12">
    <source>
        <dbReference type="ARBA" id="ARBA00081141"/>
    </source>
</evidence>
<dbReference type="AlphaFoldDB" id="A0A4R9LND1"/>
<dbReference type="InterPro" id="IPR058240">
    <property type="entry name" value="rSAM_sf"/>
</dbReference>
<evidence type="ECO:0000259" key="16">
    <source>
        <dbReference type="PROSITE" id="PS51918"/>
    </source>
</evidence>
<keyword evidence="6 13" id="KW-0479">Metal-binding</keyword>
<evidence type="ECO:0000256" key="1">
    <source>
        <dbReference type="ARBA" id="ARBA00003234"/>
    </source>
</evidence>
<dbReference type="GO" id="GO:0005829">
    <property type="term" value="C:cytosol"/>
    <property type="evidence" value="ECO:0007669"/>
    <property type="project" value="TreeGrafter"/>
</dbReference>
<dbReference type="InterPro" id="IPR006638">
    <property type="entry name" value="Elp3/MiaA/NifB-like_rSAM"/>
</dbReference>
<feature type="binding site" evidence="13">
    <location>
        <position position="178"/>
    </location>
    <ligand>
        <name>[4Fe-4S] cluster</name>
        <dbReference type="ChEBI" id="CHEBI:49883"/>
        <label>2</label>
        <note>4Fe-4S-S-AdoMet</note>
    </ligand>
</feature>
<dbReference type="Gene3D" id="3.80.30.20">
    <property type="entry name" value="tm_1862 like domain"/>
    <property type="match status" value="1"/>
</dbReference>
<keyword evidence="4 13" id="KW-0808">Transferase</keyword>
<dbReference type="InterPro" id="IPR020612">
    <property type="entry name" value="Methylthiotransferase_CS"/>
</dbReference>
<comment type="similarity">
    <text evidence="13">Belongs to the methylthiotransferase family. MiaB subfamily.</text>
</comment>
<evidence type="ECO:0000259" key="15">
    <source>
        <dbReference type="PROSITE" id="PS51449"/>
    </source>
</evidence>
<keyword evidence="5 13" id="KW-0949">S-adenosyl-L-methionine</keyword>